<dbReference type="Proteomes" id="UP001501576">
    <property type="component" value="Unassembled WGS sequence"/>
</dbReference>
<evidence type="ECO:0000313" key="7">
    <source>
        <dbReference type="EMBL" id="GAA0517479.1"/>
    </source>
</evidence>
<keyword evidence="8" id="KW-1185">Reference proteome</keyword>
<comment type="caution">
    <text evidence="7">The sequence shown here is derived from an EMBL/GenBank/DDBJ whole genome shotgun (WGS) entry which is preliminary data.</text>
</comment>
<keyword evidence="5" id="KW-0547">Nucleotide-binding</keyword>
<comment type="subunit">
    <text evidence="5">Monomer.</text>
</comment>
<dbReference type="PANTHER" id="PTHR46972:SF1">
    <property type="entry name" value="FAD DEPENDENT OXIDOREDUCTASE DOMAIN-CONTAINING PROTEIN"/>
    <property type="match status" value="1"/>
</dbReference>
<keyword evidence="3 5" id="KW-0560">Oxidoreductase</keyword>
<organism evidence="7 8">
    <name type="scientific">Streptomyces mordarskii</name>
    <dbReference type="NCBI Taxonomy" id="1226758"/>
    <lineage>
        <taxon>Bacteria</taxon>
        <taxon>Bacillati</taxon>
        <taxon>Actinomycetota</taxon>
        <taxon>Actinomycetes</taxon>
        <taxon>Kitasatosporales</taxon>
        <taxon>Streptomycetaceae</taxon>
        <taxon>Streptomyces</taxon>
    </lineage>
</organism>
<comment type="domain">
    <text evidence="5">Consists of an N-terminal FAD-binding domain with a Rossman fold and a C-terminal substrate-binding domain.</text>
</comment>
<dbReference type="Gene3D" id="3.50.50.60">
    <property type="entry name" value="FAD/NAD(P)-binding domain"/>
    <property type="match status" value="1"/>
</dbReference>
<feature type="binding site" evidence="5">
    <location>
        <position position="38"/>
    </location>
    <ligand>
        <name>NADPH</name>
        <dbReference type="ChEBI" id="CHEBI:57783"/>
    </ligand>
</feature>
<comment type="similarity">
    <text evidence="5">Belongs to the aromatic-ring hydroxylase family. TetX subfamily.</text>
</comment>
<keyword evidence="5" id="KW-0521">NADP</keyword>
<reference evidence="7 8" key="1">
    <citation type="journal article" date="2019" name="Int. J. Syst. Evol. Microbiol.">
        <title>The Global Catalogue of Microorganisms (GCM) 10K type strain sequencing project: providing services to taxonomists for standard genome sequencing and annotation.</title>
        <authorList>
            <consortium name="The Broad Institute Genomics Platform"/>
            <consortium name="The Broad Institute Genome Sequencing Center for Infectious Disease"/>
            <person name="Wu L."/>
            <person name="Ma J."/>
        </authorList>
    </citation>
    <scope>NUCLEOTIDE SEQUENCE [LARGE SCALE GENOMIC DNA]</scope>
    <source>
        <strain evidence="7 8">JCM 5052</strain>
    </source>
</reference>
<evidence type="ECO:0000256" key="4">
    <source>
        <dbReference type="ARBA" id="ARBA00023033"/>
    </source>
</evidence>
<keyword evidence="1 5" id="KW-0285">Flavoprotein</keyword>
<feature type="binding site" evidence="5">
    <location>
        <position position="101"/>
    </location>
    <ligand>
        <name>FAD</name>
        <dbReference type="ChEBI" id="CHEBI:57692"/>
    </ligand>
</feature>
<comment type="cofactor">
    <cofactor evidence="5">
        <name>FAD</name>
        <dbReference type="ChEBI" id="CHEBI:57692"/>
    </cofactor>
</comment>
<dbReference type="Pfam" id="PF01494">
    <property type="entry name" value="FAD_binding_3"/>
    <property type="match status" value="2"/>
</dbReference>
<gene>
    <name evidence="7" type="ORF">GCM10010390_19630</name>
</gene>
<dbReference type="SUPFAM" id="SSF51905">
    <property type="entry name" value="FAD/NAD(P)-binding domain"/>
    <property type="match status" value="1"/>
</dbReference>
<evidence type="ECO:0000256" key="1">
    <source>
        <dbReference type="ARBA" id="ARBA00022630"/>
    </source>
</evidence>
<comment type="subcellular location">
    <subcellularLocation>
        <location evidence="5">Cytoplasm</location>
    </subcellularLocation>
</comment>
<dbReference type="InterPro" id="IPR043683">
    <property type="entry name" value="TetX_monooxygenase"/>
</dbReference>
<dbReference type="PRINTS" id="PR00420">
    <property type="entry name" value="RNGMNOXGNASE"/>
</dbReference>
<keyword evidence="5" id="KW-0963">Cytoplasm</keyword>
<dbReference type="EMBL" id="BAAABZ010000013">
    <property type="protein sequence ID" value="GAA0517479.1"/>
    <property type="molecule type" value="Genomic_DNA"/>
</dbReference>
<dbReference type="RefSeq" id="WP_346159375.1">
    <property type="nucleotide sequence ID" value="NZ_BAAABZ010000013.1"/>
</dbReference>
<evidence type="ECO:0000256" key="3">
    <source>
        <dbReference type="ARBA" id="ARBA00023002"/>
    </source>
</evidence>
<evidence type="ECO:0000256" key="5">
    <source>
        <dbReference type="HAMAP-Rule" id="MF_00845"/>
    </source>
</evidence>
<dbReference type="PANTHER" id="PTHR46972">
    <property type="entry name" value="MONOOXYGENASE ASQM-RELATED"/>
    <property type="match status" value="1"/>
</dbReference>
<feature type="binding site" evidence="5">
    <location>
        <position position="291"/>
    </location>
    <ligand>
        <name>FAD</name>
        <dbReference type="ChEBI" id="CHEBI:57692"/>
    </ligand>
</feature>
<dbReference type="EC" id="1.14.13.-" evidence="5"/>
<dbReference type="InterPro" id="IPR036188">
    <property type="entry name" value="FAD/NAD-bd_sf"/>
</dbReference>
<dbReference type="InterPro" id="IPR002938">
    <property type="entry name" value="FAD-bd"/>
</dbReference>
<evidence type="ECO:0000259" key="6">
    <source>
        <dbReference type="Pfam" id="PF01494"/>
    </source>
</evidence>
<comment type="catalytic activity">
    <reaction evidence="5">
        <text>a tetracycline + NADPH + O2 + H(+) = an 11a-hydroxytetracycline + NADP(+) + H2O</text>
        <dbReference type="Rhea" id="RHEA:61444"/>
        <dbReference type="ChEBI" id="CHEBI:15377"/>
        <dbReference type="ChEBI" id="CHEBI:15378"/>
        <dbReference type="ChEBI" id="CHEBI:15379"/>
        <dbReference type="ChEBI" id="CHEBI:57783"/>
        <dbReference type="ChEBI" id="CHEBI:58349"/>
        <dbReference type="ChEBI" id="CHEBI:144644"/>
        <dbReference type="ChEBI" id="CHEBI:144645"/>
    </reaction>
</comment>
<proteinExistence type="inferred from homology"/>
<keyword evidence="2 5" id="KW-0274">FAD</keyword>
<feature type="domain" description="FAD-binding" evidence="6">
    <location>
        <begin position="2"/>
        <end position="66"/>
    </location>
</feature>
<evidence type="ECO:0000313" key="8">
    <source>
        <dbReference type="Proteomes" id="UP001501576"/>
    </source>
</evidence>
<feature type="domain" description="FAD-binding" evidence="6">
    <location>
        <begin position="286"/>
        <end position="320"/>
    </location>
</feature>
<name>A0ABN1CEA9_9ACTN</name>
<dbReference type="HAMAP" id="MF_00845">
    <property type="entry name" value="TetX_monooxygenase"/>
    <property type="match status" value="1"/>
</dbReference>
<evidence type="ECO:0000256" key="2">
    <source>
        <dbReference type="ARBA" id="ARBA00022827"/>
    </source>
</evidence>
<protein>
    <recommendedName>
        <fullName evidence="5">Flavin-dependent monooxygenase</fullName>
    </recommendedName>
    <alternativeName>
        <fullName evidence="5">TetX monooxygenase</fullName>
        <shortName evidence="5">TetX</shortName>
        <ecNumber evidence="5">1.14.13.-</ecNumber>
    </alternativeName>
</protein>
<feature type="binding site" evidence="5">
    <location>
        <position position="45"/>
    </location>
    <ligand>
        <name>FAD</name>
        <dbReference type="ChEBI" id="CHEBI:57692"/>
    </ligand>
</feature>
<sequence>MTIAIVGAGLGGLTLARVLHVNGVDAVVYEREASRDARGQGGMLDIHSGQRALREAGLIDQFHTIARGEGQDMRLLEPDGTLLLQEDTPDDAPLERPEVDRADLRDLLLDSLPEGVVRWGRAFTSADSGLLRFADGSSAAYDLLVGADGAQSRVRALLTDARPEHIGQNIVEVGIPDIDRTHPDLAAMVGRGNYWVLGNGLSLAAQRNGDGRVRIGLSFYNTAEDWFATSGIPFDDPAAARARLIDLLAGWDSRFTALIAACDDTVVPRSITTLPVGLTWPSTPDVTLLGDAAHLMPPVGEGANMALLDGALLGLALAAHPDDFPAAVKGYEREMFERTSAAARMSADMQELLMSPDAAQKLLAFFQPG</sequence>
<comment type="function">
    <text evidence="5">An FAD-requiring monooxygenase active on some tetracycline antibiotic derivatives, which leads to their inactivation. Hydroxylates carbon 11a of tetracycline and some analogs.</text>
</comment>
<keyword evidence="4 5" id="KW-0503">Monooxygenase</keyword>
<accession>A0ABN1CEA9</accession>